<feature type="transmembrane region" description="Helical" evidence="5">
    <location>
        <begin position="50"/>
        <end position="70"/>
    </location>
</feature>
<feature type="transmembrane region" description="Helical" evidence="5">
    <location>
        <begin position="179"/>
        <end position="197"/>
    </location>
</feature>
<feature type="transmembrane region" description="Helical" evidence="5">
    <location>
        <begin position="108"/>
        <end position="129"/>
    </location>
</feature>
<evidence type="ECO:0000313" key="7">
    <source>
        <dbReference type="EMBL" id="GGN20539.1"/>
    </source>
</evidence>
<organism evidence="7 8">
    <name type="scientific">Lentzea pudingi</name>
    <dbReference type="NCBI Taxonomy" id="1789439"/>
    <lineage>
        <taxon>Bacteria</taxon>
        <taxon>Bacillati</taxon>
        <taxon>Actinomycetota</taxon>
        <taxon>Actinomycetes</taxon>
        <taxon>Pseudonocardiales</taxon>
        <taxon>Pseudonocardiaceae</taxon>
        <taxon>Lentzea</taxon>
    </lineage>
</organism>
<keyword evidence="4 5" id="KW-0472">Membrane</keyword>
<evidence type="ECO:0000256" key="3">
    <source>
        <dbReference type="ARBA" id="ARBA00022989"/>
    </source>
</evidence>
<dbReference type="Pfam" id="PF07690">
    <property type="entry name" value="MFS_1"/>
    <property type="match status" value="1"/>
</dbReference>
<comment type="subcellular location">
    <subcellularLocation>
        <location evidence="1">Cell membrane</location>
        <topology evidence="1">Multi-pass membrane protein</topology>
    </subcellularLocation>
</comment>
<keyword evidence="2 5" id="KW-0812">Transmembrane</keyword>
<feature type="transmembrane region" description="Helical" evidence="5">
    <location>
        <begin position="239"/>
        <end position="259"/>
    </location>
</feature>
<feature type="transmembrane region" description="Helical" evidence="5">
    <location>
        <begin position="392"/>
        <end position="415"/>
    </location>
</feature>
<feature type="transmembrane region" description="Helical" evidence="5">
    <location>
        <begin position="330"/>
        <end position="352"/>
    </location>
</feature>
<feature type="transmembrane region" description="Helical" evidence="5">
    <location>
        <begin position="304"/>
        <end position="324"/>
    </location>
</feature>
<reference evidence="8" key="1">
    <citation type="journal article" date="2019" name="Int. J. Syst. Evol. Microbiol.">
        <title>The Global Catalogue of Microorganisms (GCM) 10K type strain sequencing project: providing services to taxonomists for standard genome sequencing and annotation.</title>
        <authorList>
            <consortium name="The Broad Institute Genomics Platform"/>
            <consortium name="The Broad Institute Genome Sequencing Center for Infectious Disease"/>
            <person name="Wu L."/>
            <person name="Ma J."/>
        </authorList>
    </citation>
    <scope>NUCLEOTIDE SEQUENCE [LARGE SCALE GENOMIC DNA]</scope>
    <source>
        <strain evidence="8">CGMCC 4.7319</strain>
    </source>
</reference>
<gene>
    <name evidence="7" type="ORF">GCM10011609_72170</name>
</gene>
<dbReference type="SUPFAM" id="SSF103473">
    <property type="entry name" value="MFS general substrate transporter"/>
    <property type="match status" value="1"/>
</dbReference>
<dbReference type="RefSeq" id="WP_189159364.1">
    <property type="nucleotide sequence ID" value="NZ_BMNC01000016.1"/>
</dbReference>
<feature type="transmembrane region" description="Helical" evidence="5">
    <location>
        <begin position="271"/>
        <end position="292"/>
    </location>
</feature>
<evidence type="ECO:0000256" key="1">
    <source>
        <dbReference type="ARBA" id="ARBA00004651"/>
    </source>
</evidence>
<dbReference type="InterPro" id="IPR020846">
    <property type="entry name" value="MFS_dom"/>
</dbReference>
<feature type="domain" description="Major facilitator superfamily (MFS) profile" evidence="6">
    <location>
        <begin position="14"/>
        <end position="417"/>
    </location>
</feature>
<feature type="transmembrane region" description="Helical" evidence="5">
    <location>
        <begin position="364"/>
        <end position="386"/>
    </location>
</feature>
<feature type="transmembrane region" description="Helical" evidence="5">
    <location>
        <begin position="82"/>
        <end position="102"/>
    </location>
</feature>
<evidence type="ECO:0000256" key="4">
    <source>
        <dbReference type="ARBA" id="ARBA00023136"/>
    </source>
</evidence>
<proteinExistence type="predicted"/>
<keyword evidence="8" id="KW-1185">Reference proteome</keyword>
<evidence type="ECO:0000259" key="6">
    <source>
        <dbReference type="PROSITE" id="PS50850"/>
    </source>
</evidence>
<dbReference type="PANTHER" id="PTHR23534:SF1">
    <property type="entry name" value="MAJOR FACILITATOR SUPERFAMILY PROTEIN"/>
    <property type="match status" value="1"/>
</dbReference>
<dbReference type="InterPro" id="IPR011701">
    <property type="entry name" value="MFS"/>
</dbReference>
<dbReference type="EMBL" id="BMNC01000016">
    <property type="protein sequence ID" value="GGN20539.1"/>
    <property type="molecule type" value="Genomic_DNA"/>
</dbReference>
<dbReference type="PROSITE" id="PS50850">
    <property type="entry name" value="MFS"/>
    <property type="match status" value="1"/>
</dbReference>
<dbReference type="Gene3D" id="1.20.1250.20">
    <property type="entry name" value="MFS general substrate transporter like domains"/>
    <property type="match status" value="2"/>
</dbReference>
<feature type="transmembrane region" description="Helical" evidence="5">
    <location>
        <begin position="24"/>
        <end position="44"/>
    </location>
</feature>
<keyword evidence="3 5" id="KW-1133">Transmembrane helix</keyword>
<dbReference type="InterPro" id="IPR036259">
    <property type="entry name" value="MFS_trans_sf"/>
</dbReference>
<accession>A0ABQ2IME8</accession>
<evidence type="ECO:0000256" key="2">
    <source>
        <dbReference type="ARBA" id="ARBA00022692"/>
    </source>
</evidence>
<evidence type="ECO:0000313" key="8">
    <source>
        <dbReference type="Proteomes" id="UP000597656"/>
    </source>
</evidence>
<protein>
    <submittedName>
        <fullName evidence="7">Tetracycline resistance protein</fullName>
    </submittedName>
</protein>
<evidence type="ECO:0000256" key="5">
    <source>
        <dbReference type="SAM" id="Phobius"/>
    </source>
</evidence>
<sequence length="420" mass="42046">MVTVAPQVERVQRKVVRVLTGTQVLGSAAVTIGLAFSTLIAASLSGSEAVGGLAQTAAVAGAAVLALPGARLAQRSGRRPALVLGYGMGGLGALIAAVAVGLGSWQVLLLGLLLFGGASSANYAARYAATDLAHPHRRARELSRVVWAAMIGAIIGPNLADPAGRVAEFLGMPAGVGPFLLAAVVLGAAVLVIQFGLRPDPLVVVKSTRPVESADCCTGGSSGESPRGLKVWGTLGPMARLALVGVMLCHTAMVGLMSMTPVHMNHAGSSLRVVGVVISLHVAAMYAASPLFGWMADKLGRVPVLAIGASLVVAASGVAGMAPSHDAPQLAVGLALLGFGWSAGLVAGSALLTESVPVDDRPAAQGLSDLVMNVGGAIGGAVAGIVVTAWSYAALGLIVGFTALPLLVVCLFASLRRPVR</sequence>
<feature type="transmembrane region" description="Helical" evidence="5">
    <location>
        <begin position="141"/>
        <end position="159"/>
    </location>
</feature>
<dbReference type="Proteomes" id="UP000597656">
    <property type="component" value="Unassembled WGS sequence"/>
</dbReference>
<name>A0ABQ2IME8_9PSEU</name>
<dbReference type="PANTHER" id="PTHR23534">
    <property type="entry name" value="MFS PERMEASE"/>
    <property type="match status" value="1"/>
</dbReference>
<comment type="caution">
    <text evidence="7">The sequence shown here is derived from an EMBL/GenBank/DDBJ whole genome shotgun (WGS) entry which is preliminary data.</text>
</comment>